<dbReference type="STRING" id="756272.Plabr_2434"/>
<reference evidence="10" key="1">
    <citation type="submission" date="2011-02" db="EMBL/GenBank/DDBJ databases">
        <title>The complete genome of Planctomyces brasiliensis DSM 5305.</title>
        <authorList>
            <person name="Lucas S."/>
            <person name="Copeland A."/>
            <person name="Lapidus A."/>
            <person name="Bruce D."/>
            <person name="Goodwin L."/>
            <person name="Pitluck S."/>
            <person name="Kyrpides N."/>
            <person name="Mavromatis K."/>
            <person name="Pagani I."/>
            <person name="Ivanova N."/>
            <person name="Ovchinnikova G."/>
            <person name="Lu M."/>
            <person name="Detter J.C."/>
            <person name="Han C."/>
            <person name="Land M."/>
            <person name="Hauser L."/>
            <person name="Markowitz V."/>
            <person name="Cheng J.-F."/>
            <person name="Hugenholtz P."/>
            <person name="Woyke T."/>
            <person name="Wu D."/>
            <person name="Tindall B."/>
            <person name="Pomrenke H.G."/>
            <person name="Brambilla E."/>
            <person name="Klenk H.-P."/>
            <person name="Eisen J.A."/>
        </authorList>
    </citation>
    <scope>NUCLEOTIDE SEQUENCE [LARGE SCALE GENOMIC DNA]</scope>
    <source>
        <strain evidence="10">ATCC 49424 / DSM 5305 / JCM 21570 / NBRC 103401 / IFAM 1448</strain>
    </source>
</reference>
<dbReference type="InterPro" id="IPR011045">
    <property type="entry name" value="N2O_reductase_N"/>
</dbReference>
<feature type="signal peptide" evidence="7">
    <location>
        <begin position="1"/>
        <end position="24"/>
    </location>
</feature>
<dbReference type="HOGENOM" id="CLU_019300_0_0_0"/>
<dbReference type="EMBL" id="CP002546">
    <property type="protein sequence ID" value="ADY60035.1"/>
    <property type="molecule type" value="Genomic_DNA"/>
</dbReference>
<name>F0SNV9_RUBBR</name>
<keyword evidence="10" id="KW-1185">Reference proteome</keyword>
<keyword evidence="5 6" id="KW-0408">Iron</keyword>
<dbReference type="GO" id="GO:0004130">
    <property type="term" value="F:cytochrome-c peroxidase activity"/>
    <property type="evidence" value="ECO:0007669"/>
    <property type="project" value="TreeGrafter"/>
</dbReference>
<evidence type="ECO:0000313" key="9">
    <source>
        <dbReference type="EMBL" id="ADY60035.1"/>
    </source>
</evidence>
<dbReference type="RefSeq" id="WP_013628759.1">
    <property type="nucleotide sequence ID" value="NC_015174.1"/>
</dbReference>
<dbReference type="KEGG" id="pbs:Plabr_2434"/>
<gene>
    <name evidence="9" type="ordered locus">Plabr_2434</name>
</gene>
<dbReference type="SUPFAM" id="SSF50974">
    <property type="entry name" value="Nitrous oxide reductase, N-terminal domain"/>
    <property type="match status" value="1"/>
</dbReference>
<dbReference type="PANTHER" id="PTHR30600:SF10">
    <property type="entry name" value="BLL6722 PROTEIN"/>
    <property type="match status" value="1"/>
</dbReference>
<dbReference type="InterPro" id="IPR015943">
    <property type="entry name" value="WD40/YVTN_repeat-like_dom_sf"/>
</dbReference>
<evidence type="ECO:0000256" key="4">
    <source>
        <dbReference type="ARBA" id="ARBA00023002"/>
    </source>
</evidence>
<dbReference type="AlphaFoldDB" id="F0SNV9"/>
<dbReference type="Gene3D" id="1.10.760.10">
    <property type="entry name" value="Cytochrome c-like domain"/>
    <property type="match status" value="2"/>
</dbReference>
<evidence type="ECO:0000259" key="8">
    <source>
        <dbReference type="PROSITE" id="PS51007"/>
    </source>
</evidence>
<protein>
    <recommendedName>
        <fullName evidence="8">Cytochrome c domain-containing protein</fullName>
    </recommendedName>
</protein>
<keyword evidence="1 6" id="KW-0349">Heme</keyword>
<evidence type="ECO:0000256" key="5">
    <source>
        <dbReference type="ARBA" id="ARBA00023004"/>
    </source>
</evidence>
<evidence type="ECO:0000256" key="3">
    <source>
        <dbReference type="ARBA" id="ARBA00022729"/>
    </source>
</evidence>
<evidence type="ECO:0000256" key="7">
    <source>
        <dbReference type="SAM" id="SignalP"/>
    </source>
</evidence>
<keyword evidence="4" id="KW-0560">Oxidoreductase</keyword>
<dbReference type="Gene3D" id="2.130.10.10">
    <property type="entry name" value="YVTN repeat-like/Quinoprotein amine dehydrogenase"/>
    <property type="match status" value="1"/>
</dbReference>
<evidence type="ECO:0000256" key="1">
    <source>
        <dbReference type="ARBA" id="ARBA00022617"/>
    </source>
</evidence>
<dbReference type="GO" id="GO:0020037">
    <property type="term" value="F:heme binding"/>
    <property type="evidence" value="ECO:0007669"/>
    <property type="project" value="InterPro"/>
</dbReference>
<dbReference type="OrthoDB" id="9772811at2"/>
<dbReference type="InterPro" id="IPR009056">
    <property type="entry name" value="Cyt_c-like_dom"/>
</dbReference>
<dbReference type="InterPro" id="IPR051395">
    <property type="entry name" value="Cytochrome_c_Peroxidase/MauG"/>
</dbReference>
<dbReference type="PANTHER" id="PTHR30600">
    <property type="entry name" value="CYTOCHROME C PEROXIDASE-RELATED"/>
    <property type="match status" value="1"/>
</dbReference>
<dbReference type="Proteomes" id="UP000006860">
    <property type="component" value="Chromosome"/>
</dbReference>
<accession>F0SNV9</accession>
<keyword evidence="3 7" id="KW-0732">Signal</keyword>
<dbReference type="eggNOG" id="COG1858">
    <property type="taxonomic scope" value="Bacteria"/>
</dbReference>
<evidence type="ECO:0000313" key="10">
    <source>
        <dbReference type="Proteomes" id="UP000006860"/>
    </source>
</evidence>
<dbReference type="SUPFAM" id="SSF46626">
    <property type="entry name" value="Cytochrome c"/>
    <property type="match status" value="2"/>
</dbReference>
<dbReference type="PROSITE" id="PS51007">
    <property type="entry name" value="CYTC"/>
    <property type="match status" value="1"/>
</dbReference>
<sequence>MSVPAVIIRFQLLLTLTFSFVSTAKPAAVCADDRVRPRAVAISRQQEWIATANRIAGTVSLIEANSVLKDASSNDIRPETAPSIVELDVGREPVDVVWRPDGSLLVAVHRDHCLKVIEQRPSKSGFHWQVTQTVELPGHPFQLKLLIEHNQLLVSLHHPDSVLRLDAETLEKIDQLETGKLPRYFAANDAESWVAVTCELPGEVWCYSLPDGQRISRQEIHNVAFNLGQPAVLNDHQIVLPVTVNRDFPVTEANIARGWVVNNRLVRLNVPAGDVLEQRQMNLDMRGHGVADLTGCFYRPQQNQLVVLSSGAQKLLLLDLDRVHWPTGTPEDFAPQHLQEQPGILRRVNVGGRPIDFISLNRAEALIANELSNSLQKINLDFLQIDQTVGLSKSDHETLIATGERLFYDGHRARDGWLSCHTCHFDGHTSGQVFDTLNDATYETKKLTLSLHNVAETEPWTWHGWQPDLTESMEKSLHDTMHGREPVTRYQAQALLAYCETLKPIAAVTPPAVADSRQQQSLQAGRELFFGKAGCSACHEPPLLTSNLRYAVSRVEEHSIYDVFNPPALLGVSSRRRFLHHGRANSLHQVLKLYHRPQETSGVTLTNEEIDDLVNWLQTQ</sequence>
<evidence type="ECO:0000256" key="6">
    <source>
        <dbReference type="PROSITE-ProRule" id="PRU00433"/>
    </source>
</evidence>
<feature type="chain" id="PRO_5003260677" description="Cytochrome c domain-containing protein" evidence="7">
    <location>
        <begin position="25"/>
        <end position="620"/>
    </location>
</feature>
<keyword evidence="2 6" id="KW-0479">Metal-binding</keyword>
<evidence type="ECO:0000256" key="2">
    <source>
        <dbReference type="ARBA" id="ARBA00022723"/>
    </source>
</evidence>
<proteinExistence type="predicted"/>
<dbReference type="GO" id="GO:0046872">
    <property type="term" value="F:metal ion binding"/>
    <property type="evidence" value="ECO:0007669"/>
    <property type="project" value="UniProtKB-KW"/>
</dbReference>
<dbReference type="GO" id="GO:0009055">
    <property type="term" value="F:electron transfer activity"/>
    <property type="evidence" value="ECO:0007669"/>
    <property type="project" value="InterPro"/>
</dbReference>
<feature type="domain" description="Cytochrome c" evidence="8">
    <location>
        <begin position="520"/>
        <end position="620"/>
    </location>
</feature>
<dbReference type="InterPro" id="IPR036909">
    <property type="entry name" value="Cyt_c-like_dom_sf"/>
</dbReference>
<organism evidence="9 10">
    <name type="scientific">Rubinisphaera brasiliensis (strain ATCC 49424 / DSM 5305 / JCM 21570 / IAM 15109 / NBRC 103401 / IFAM 1448)</name>
    <name type="common">Planctomyces brasiliensis</name>
    <dbReference type="NCBI Taxonomy" id="756272"/>
    <lineage>
        <taxon>Bacteria</taxon>
        <taxon>Pseudomonadati</taxon>
        <taxon>Planctomycetota</taxon>
        <taxon>Planctomycetia</taxon>
        <taxon>Planctomycetales</taxon>
        <taxon>Planctomycetaceae</taxon>
        <taxon>Rubinisphaera</taxon>
    </lineage>
</organism>